<reference evidence="5 6" key="1">
    <citation type="submission" date="2024-06" db="EMBL/GenBank/DDBJ databases">
        <title>The Natural Products Discovery Center: Release of the First 8490 Sequenced Strains for Exploring Actinobacteria Biosynthetic Diversity.</title>
        <authorList>
            <person name="Kalkreuter E."/>
            <person name="Kautsar S.A."/>
            <person name="Yang D."/>
            <person name="Bader C.D."/>
            <person name="Teijaro C.N."/>
            <person name="Fluegel L."/>
            <person name="Davis C.M."/>
            <person name="Simpson J.R."/>
            <person name="Lauterbach L."/>
            <person name="Steele A.D."/>
            <person name="Gui C."/>
            <person name="Meng S."/>
            <person name="Li G."/>
            <person name="Viehrig K."/>
            <person name="Ye F."/>
            <person name="Su P."/>
            <person name="Kiefer A.F."/>
            <person name="Nichols A."/>
            <person name="Cepeda A.J."/>
            <person name="Yan W."/>
            <person name="Fan B."/>
            <person name="Jiang Y."/>
            <person name="Adhikari A."/>
            <person name="Zheng C.-J."/>
            <person name="Schuster L."/>
            <person name="Cowan T.M."/>
            <person name="Smanski M.J."/>
            <person name="Chevrette M.G."/>
            <person name="De Carvalho L.P.S."/>
            <person name="Shen B."/>
        </authorList>
    </citation>
    <scope>NUCLEOTIDE SEQUENCE [LARGE SCALE GENOMIC DNA]</scope>
    <source>
        <strain evidence="5 6">NPDC033039</strain>
    </source>
</reference>
<dbReference type="PROSITE" id="PS51186">
    <property type="entry name" value="GNAT"/>
    <property type="match status" value="1"/>
</dbReference>
<feature type="compositionally biased region" description="Low complexity" evidence="3">
    <location>
        <begin position="32"/>
        <end position="58"/>
    </location>
</feature>
<gene>
    <name evidence="5" type="ORF">AB0E61_08575</name>
</gene>
<keyword evidence="6" id="KW-1185">Reference proteome</keyword>
<dbReference type="Proteomes" id="UP001550853">
    <property type="component" value="Unassembled WGS sequence"/>
</dbReference>
<evidence type="ECO:0000259" key="4">
    <source>
        <dbReference type="PROSITE" id="PS51186"/>
    </source>
</evidence>
<proteinExistence type="predicted"/>
<dbReference type="Pfam" id="PF00583">
    <property type="entry name" value="Acetyltransf_1"/>
    <property type="match status" value="1"/>
</dbReference>
<keyword evidence="1" id="KW-0808">Transferase</keyword>
<dbReference type="RefSeq" id="WP_359041047.1">
    <property type="nucleotide sequence ID" value="NZ_JBEZVI010000005.1"/>
</dbReference>
<evidence type="ECO:0000256" key="1">
    <source>
        <dbReference type="ARBA" id="ARBA00022679"/>
    </source>
</evidence>
<accession>A0ABV2YWL6</accession>
<evidence type="ECO:0000256" key="2">
    <source>
        <dbReference type="ARBA" id="ARBA00023315"/>
    </source>
</evidence>
<dbReference type="PANTHER" id="PTHR43877">
    <property type="entry name" value="AMINOALKYLPHOSPHONATE N-ACETYLTRANSFERASE-RELATED-RELATED"/>
    <property type="match status" value="1"/>
</dbReference>
<dbReference type="InterPro" id="IPR050832">
    <property type="entry name" value="Bact_Acetyltransf"/>
</dbReference>
<feature type="domain" description="N-acetyltransferase" evidence="4">
    <location>
        <begin position="4"/>
        <end position="181"/>
    </location>
</feature>
<dbReference type="EMBL" id="JBEZVI010000005">
    <property type="protein sequence ID" value="MEU3710145.1"/>
    <property type="molecule type" value="Genomic_DNA"/>
</dbReference>
<keyword evidence="2" id="KW-0012">Acyltransferase</keyword>
<feature type="region of interest" description="Disordered" evidence="3">
    <location>
        <begin position="25"/>
        <end position="59"/>
    </location>
</feature>
<organism evidence="5 6">
    <name type="scientific">Streptomyces catenulae</name>
    <dbReference type="NCBI Taxonomy" id="66875"/>
    <lineage>
        <taxon>Bacteria</taxon>
        <taxon>Bacillati</taxon>
        <taxon>Actinomycetota</taxon>
        <taxon>Actinomycetes</taxon>
        <taxon>Kitasatosporales</taxon>
        <taxon>Streptomycetaceae</taxon>
        <taxon>Streptomyces</taxon>
    </lineage>
</organism>
<dbReference type="Gene3D" id="3.40.630.30">
    <property type="match status" value="1"/>
</dbReference>
<evidence type="ECO:0000313" key="6">
    <source>
        <dbReference type="Proteomes" id="UP001550853"/>
    </source>
</evidence>
<comment type="caution">
    <text evidence="5">The sequence shown here is derived from an EMBL/GenBank/DDBJ whole genome shotgun (WGS) entry which is preliminary data.</text>
</comment>
<name>A0ABV2YWL6_9ACTN</name>
<evidence type="ECO:0000256" key="3">
    <source>
        <dbReference type="SAM" id="MobiDB-lite"/>
    </source>
</evidence>
<dbReference type="CDD" id="cd04301">
    <property type="entry name" value="NAT_SF"/>
    <property type="match status" value="1"/>
</dbReference>
<dbReference type="SUPFAM" id="SSF55729">
    <property type="entry name" value="Acyl-CoA N-acyltransferases (Nat)"/>
    <property type="match status" value="1"/>
</dbReference>
<dbReference type="InterPro" id="IPR016181">
    <property type="entry name" value="Acyl_CoA_acyltransferase"/>
</dbReference>
<dbReference type="InterPro" id="IPR000182">
    <property type="entry name" value="GNAT_dom"/>
</dbReference>
<evidence type="ECO:0000313" key="5">
    <source>
        <dbReference type="EMBL" id="MEU3710145.1"/>
    </source>
</evidence>
<protein>
    <submittedName>
        <fullName evidence="5">GNAT family N-acetyltransferase</fullName>
    </submittedName>
</protein>
<sequence length="181" mass="19859">MSDVVIRRAEPGDAPVLAALRRRFKVEEDGDGAPPDGDVPQGGDVPWGGDVPPDGDVPQGEERFLAECGEWLRTRLAGPWRAWLAEVDGRPCGHVFVCLVEKVPSPFPGSDALGYVTNFYVTPEQRNRGLGRALLDEVNRYARSHRLDTLIVWPSEGSAPLYRRCGFDGPAELLEQPVEPS</sequence>